<feature type="chain" id="PRO_5046362774" evidence="3">
    <location>
        <begin position="17"/>
        <end position="194"/>
    </location>
</feature>
<name>A0ABW7AG58_9ACTN</name>
<evidence type="ECO:0000256" key="2">
    <source>
        <dbReference type="SAM" id="MobiDB-lite"/>
    </source>
</evidence>
<organism evidence="5 6">
    <name type="scientific">Nonomuraea marmarensis</name>
    <dbReference type="NCBI Taxonomy" id="3351344"/>
    <lineage>
        <taxon>Bacteria</taxon>
        <taxon>Bacillati</taxon>
        <taxon>Actinomycetota</taxon>
        <taxon>Actinomycetes</taxon>
        <taxon>Streptosporangiales</taxon>
        <taxon>Streptosporangiaceae</taxon>
        <taxon>Nonomuraea</taxon>
    </lineage>
</organism>
<comment type="similarity">
    <text evidence="1">Belongs to the Cu-Zn superoxide dismutase family.</text>
</comment>
<keyword evidence="6" id="KW-1185">Reference proteome</keyword>
<evidence type="ECO:0000256" key="1">
    <source>
        <dbReference type="ARBA" id="ARBA00010457"/>
    </source>
</evidence>
<dbReference type="PROSITE" id="PS51257">
    <property type="entry name" value="PROKAR_LIPOPROTEIN"/>
    <property type="match status" value="1"/>
</dbReference>
<dbReference type="EMBL" id="JBICRM010000015">
    <property type="protein sequence ID" value="MFG1706345.1"/>
    <property type="molecule type" value="Genomic_DNA"/>
</dbReference>
<accession>A0ABW7AG58</accession>
<evidence type="ECO:0000313" key="5">
    <source>
        <dbReference type="EMBL" id="MFG1706345.1"/>
    </source>
</evidence>
<feature type="domain" description="Superoxide dismutase copper/zinc binding" evidence="4">
    <location>
        <begin position="74"/>
        <end position="187"/>
    </location>
</feature>
<keyword evidence="3" id="KW-0732">Signal</keyword>
<feature type="region of interest" description="Disordered" evidence="2">
    <location>
        <begin position="20"/>
        <end position="56"/>
    </location>
</feature>
<proteinExistence type="inferred from homology"/>
<comment type="caution">
    <text evidence="5">The sequence shown here is derived from an EMBL/GenBank/DDBJ whole genome shotgun (WGS) entry which is preliminary data.</text>
</comment>
<dbReference type="Pfam" id="PF00080">
    <property type="entry name" value="Sod_Cu"/>
    <property type="match status" value="1"/>
</dbReference>
<dbReference type="Proteomes" id="UP001603978">
    <property type="component" value="Unassembled WGS sequence"/>
</dbReference>
<protein>
    <submittedName>
        <fullName evidence="5">Superoxide dismutase family protein</fullName>
    </submittedName>
</protein>
<dbReference type="InterPro" id="IPR036423">
    <property type="entry name" value="SOD-like_Cu/Zn_dom_sf"/>
</dbReference>
<evidence type="ECO:0000256" key="3">
    <source>
        <dbReference type="SAM" id="SignalP"/>
    </source>
</evidence>
<dbReference type="Gene3D" id="2.60.40.200">
    <property type="entry name" value="Superoxide dismutase, copper/zinc binding domain"/>
    <property type="match status" value="1"/>
</dbReference>
<feature type="signal peptide" evidence="3">
    <location>
        <begin position="1"/>
        <end position="16"/>
    </location>
</feature>
<evidence type="ECO:0000259" key="4">
    <source>
        <dbReference type="Pfam" id="PF00080"/>
    </source>
</evidence>
<evidence type="ECO:0000313" key="6">
    <source>
        <dbReference type="Proteomes" id="UP001603978"/>
    </source>
</evidence>
<reference evidence="5 6" key="1">
    <citation type="submission" date="2024-10" db="EMBL/GenBank/DDBJ databases">
        <authorList>
            <person name="Topkara A.R."/>
            <person name="Saygin H."/>
        </authorList>
    </citation>
    <scope>NUCLEOTIDE SEQUENCE [LARGE SCALE GENOMIC DNA]</scope>
    <source>
        <strain evidence="5 6">M3C6</strain>
    </source>
</reference>
<dbReference type="InterPro" id="IPR001424">
    <property type="entry name" value="SOD_Cu_Zn_dom"/>
</dbReference>
<gene>
    <name evidence="5" type="ORF">ACFLIM_24420</name>
</gene>
<dbReference type="RefSeq" id="WP_393169118.1">
    <property type="nucleotide sequence ID" value="NZ_JBICRM010000015.1"/>
</dbReference>
<dbReference type="SUPFAM" id="SSF49329">
    <property type="entry name" value="Cu,Zn superoxide dismutase-like"/>
    <property type="match status" value="1"/>
</dbReference>
<sequence>MRVPAFLLILLTAAGAGGCAGPPAPLQNAPAPAERSSDGAITLSGGGEFTASDTGTGTGAIAYDRRLAPKGSQASLTTESTGNKTRTSLVVEGLLPRRHYGAHLHAKACGKKPDDSGPHYQHHAGQINPDSEVWLDVTTNDDGAGRSTARHDWALDPAKLPGSLVIHAQPTKTSGPQVGTAGARIACLTLKKSS</sequence>